<feature type="region of interest" description="Disordered" evidence="1">
    <location>
        <begin position="120"/>
        <end position="139"/>
    </location>
</feature>
<gene>
    <name evidence="2" type="ORF">BP5553_07572</name>
</gene>
<accession>A0A370TGW7</accession>
<organism evidence="2 3">
    <name type="scientific">Venustampulla echinocandica</name>
    <dbReference type="NCBI Taxonomy" id="2656787"/>
    <lineage>
        <taxon>Eukaryota</taxon>
        <taxon>Fungi</taxon>
        <taxon>Dikarya</taxon>
        <taxon>Ascomycota</taxon>
        <taxon>Pezizomycotina</taxon>
        <taxon>Leotiomycetes</taxon>
        <taxon>Helotiales</taxon>
        <taxon>Pleuroascaceae</taxon>
        <taxon>Venustampulla</taxon>
    </lineage>
</organism>
<dbReference type="RefSeq" id="XP_031867426.1">
    <property type="nucleotide sequence ID" value="XM_032016195.1"/>
</dbReference>
<sequence>MESKMLCRSDSESFSLSISQRSPSPPPPDYKSHYHCPPLQSNPPMMFLPPSTSGGPPRPINVSKPTGSLRDLKLIPPRFELSDSESVTGNSSRSKDALELIYNIRTSTFRRALRSELLRERTPPAPPSQQENRGMSGLKKRKATIADGQGHGDFFYLDNFNPPLLVDGRKTVMPLPRFKRTVKVYYRRSARATDREKDAPPVRGETEVIIRRLKLPISVWFQRNVLGQWEELWVEMC</sequence>
<evidence type="ECO:0000256" key="1">
    <source>
        <dbReference type="SAM" id="MobiDB-lite"/>
    </source>
</evidence>
<proteinExistence type="predicted"/>
<dbReference type="GeneID" id="43600421"/>
<comment type="caution">
    <text evidence="2">The sequence shown here is derived from an EMBL/GenBank/DDBJ whole genome shotgun (WGS) entry which is preliminary data.</text>
</comment>
<feature type="compositionally biased region" description="Basic and acidic residues" evidence="1">
    <location>
        <begin position="1"/>
        <end position="11"/>
    </location>
</feature>
<feature type="region of interest" description="Disordered" evidence="1">
    <location>
        <begin position="1"/>
        <end position="60"/>
    </location>
</feature>
<dbReference type="OrthoDB" id="3549057at2759"/>
<dbReference type="EMBL" id="NPIC01000007">
    <property type="protein sequence ID" value="RDL34444.1"/>
    <property type="molecule type" value="Genomic_DNA"/>
</dbReference>
<name>A0A370TGW7_9HELO</name>
<feature type="compositionally biased region" description="Low complexity" evidence="1">
    <location>
        <begin position="13"/>
        <end position="22"/>
    </location>
</feature>
<evidence type="ECO:0000313" key="3">
    <source>
        <dbReference type="Proteomes" id="UP000254866"/>
    </source>
</evidence>
<keyword evidence="3" id="KW-1185">Reference proteome</keyword>
<evidence type="ECO:0000313" key="2">
    <source>
        <dbReference type="EMBL" id="RDL34444.1"/>
    </source>
</evidence>
<dbReference type="Proteomes" id="UP000254866">
    <property type="component" value="Unassembled WGS sequence"/>
</dbReference>
<dbReference type="AlphaFoldDB" id="A0A370TGW7"/>
<reference evidence="2 3" key="1">
    <citation type="journal article" date="2018" name="IMA Fungus">
        <title>IMA Genome-F 9: Draft genome sequence of Annulohypoxylon stygium, Aspergillus mulundensis, Berkeleyomyces basicola (syn. Thielaviopsis basicola), Ceratocystis smalleyi, two Cercospora beticola strains, Coleophoma cylindrospora, Fusarium fracticaudum, Phialophora cf. hyalina, and Morchella septimelata.</title>
        <authorList>
            <person name="Wingfield B.D."/>
            <person name="Bills G.F."/>
            <person name="Dong Y."/>
            <person name="Huang W."/>
            <person name="Nel W.J."/>
            <person name="Swalarsk-Parry B.S."/>
            <person name="Vaghefi N."/>
            <person name="Wilken P.M."/>
            <person name="An Z."/>
            <person name="de Beer Z.W."/>
            <person name="De Vos L."/>
            <person name="Chen L."/>
            <person name="Duong T.A."/>
            <person name="Gao Y."/>
            <person name="Hammerbacher A."/>
            <person name="Kikkert J.R."/>
            <person name="Li Y."/>
            <person name="Li H."/>
            <person name="Li K."/>
            <person name="Li Q."/>
            <person name="Liu X."/>
            <person name="Ma X."/>
            <person name="Naidoo K."/>
            <person name="Pethybridge S.J."/>
            <person name="Sun J."/>
            <person name="Steenkamp E.T."/>
            <person name="van der Nest M.A."/>
            <person name="van Wyk S."/>
            <person name="Wingfield M.J."/>
            <person name="Xiong C."/>
            <person name="Yue Q."/>
            <person name="Zhang X."/>
        </authorList>
    </citation>
    <scope>NUCLEOTIDE SEQUENCE [LARGE SCALE GENOMIC DNA]</scope>
    <source>
        <strain evidence="2 3">BP 5553</strain>
    </source>
</reference>
<protein>
    <submittedName>
        <fullName evidence="2">Uncharacterized protein</fullName>
    </submittedName>
</protein>